<feature type="transmembrane region" description="Helical" evidence="1">
    <location>
        <begin position="272"/>
        <end position="292"/>
    </location>
</feature>
<keyword evidence="1" id="KW-0472">Membrane</keyword>
<dbReference type="SUPFAM" id="SSF53448">
    <property type="entry name" value="Nucleotide-diphospho-sugar transferases"/>
    <property type="match status" value="1"/>
</dbReference>
<dbReference type="InterPro" id="IPR001173">
    <property type="entry name" value="Glyco_trans_2-like"/>
</dbReference>
<dbReference type="InterPro" id="IPR050834">
    <property type="entry name" value="Glycosyltransf_2"/>
</dbReference>
<evidence type="ECO:0000259" key="2">
    <source>
        <dbReference type="Pfam" id="PF00535"/>
    </source>
</evidence>
<reference evidence="3 4" key="1">
    <citation type="submission" date="2016-10" db="EMBL/GenBank/DDBJ databases">
        <authorList>
            <person name="de Groot N.N."/>
        </authorList>
    </citation>
    <scope>NUCLEOTIDE SEQUENCE [LARGE SCALE GENOMIC DNA]</scope>
    <source>
        <strain evidence="3 4">DSM 21019</strain>
    </source>
</reference>
<dbReference type="Gene3D" id="3.90.550.10">
    <property type="entry name" value="Spore Coat Polysaccharide Biosynthesis Protein SpsA, Chain A"/>
    <property type="match status" value="1"/>
</dbReference>
<dbReference type="OrthoDB" id="9813550at2"/>
<evidence type="ECO:0000313" key="3">
    <source>
        <dbReference type="EMBL" id="SFR45094.1"/>
    </source>
</evidence>
<dbReference type="PANTHER" id="PTHR43685:SF3">
    <property type="entry name" value="SLR2126 PROTEIN"/>
    <property type="match status" value="1"/>
</dbReference>
<name>A0A1I6GSB7_9FLAO</name>
<evidence type="ECO:0000256" key="1">
    <source>
        <dbReference type="SAM" id="Phobius"/>
    </source>
</evidence>
<feature type="transmembrane region" description="Helical" evidence="1">
    <location>
        <begin position="304"/>
        <end position="323"/>
    </location>
</feature>
<dbReference type="AlphaFoldDB" id="A0A1I6GSB7"/>
<dbReference type="RefSeq" id="WP_092982161.1">
    <property type="nucleotide sequence ID" value="NZ_FOYQ01000002.1"/>
</dbReference>
<sequence>MKELISIVVPVFNRPEELQELLGSVAAQESPGVFEVVIVEDGSQRDARHVVKAFEDSLELQYHNKANTGPGDSRNFGMHKAKGTYFVLVDSDCILPPDYLAVLRKYLGNNPADCIGGRDAAHPDFNSLQQAVSYTMTAPLTTGGIRGGKAPDKNFQPRSFNMAISREAFKASGGFSRIHPGEDPDLSLRLKKMGFRIDYIPEWYVYHKRRINFRAFYRQVNRFGLARPILNRWHPGTARFAYWFPSLFILGLLFAMLLPVLSYLGILNLGAFSGFVWIPLAAYLLYFGLLFLGAWRKTGKLTTGLLAVVAGFVQFLGYGLGFLNSQMLLNFSAKEPEVLFPKLFFKS</sequence>
<protein>
    <submittedName>
        <fullName evidence="3">Glycosyltransferase, catalytic subunit of cellulose synthase and poly-beta-1,6-N-acetylglucosamine synthase</fullName>
    </submittedName>
</protein>
<feature type="transmembrane region" description="Helical" evidence="1">
    <location>
        <begin position="240"/>
        <end position="266"/>
    </location>
</feature>
<dbReference type="GO" id="GO:0016740">
    <property type="term" value="F:transferase activity"/>
    <property type="evidence" value="ECO:0007669"/>
    <property type="project" value="UniProtKB-KW"/>
</dbReference>
<keyword evidence="1" id="KW-1133">Transmembrane helix</keyword>
<dbReference type="EMBL" id="FOYQ01000002">
    <property type="protein sequence ID" value="SFR45094.1"/>
    <property type="molecule type" value="Genomic_DNA"/>
</dbReference>
<feature type="domain" description="Glycosyltransferase 2-like" evidence="2">
    <location>
        <begin position="6"/>
        <end position="137"/>
    </location>
</feature>
<dbReference type="PANTHER" id="PTHR43685">
    <property type="entry name" value="GLYCOSYLTRANSFERASE"/>
    <property type="match status" value="1"/>
</dbReference>
<dbReference type="InterPro" id="IPR029044">
    <property type="entry name" value="Nucleotide-diphossugar_trans"/>
</dbReference>
<evidence type="ECO:0000313" key="4">
    <source>
        <dbReference type="Proteomes" id="UP000199534"/>
    </source>
</evidence>
<keyword evidence="1" id="KW-0812">Transmembrane</keyword>
<dbReference type="STRING" id="400055.SAMN04490243_1666"/>
<dbReference type="Proteomes" id="UP000199534">
    <property type="component" value="Unassembled WGS sequence"/>
</dbReference>
<accession>A0A1I6GSB7</accession>
<gene>
    <name evidence="3" type="ORF">SAMN04490243_1666</name>
</gene>
<organism evidence="3 4">
    <name type="scientific">Robiginitalea myxolifaciens</name>
    <dbReference type="NCBI Taxonomy" id="400055"/>
    <lineage>
        <taxon>Bacteria</taxon>
        <taxon>Pseudomonadati</taxon>
        <taxon>Bacteroidota</taxon>
        <taxon>Flavobacteriia</taxon>
        <taxon>Flavobacteriales</taxon>
        <taxon>Flavobacteriaceae</taxon>
        <taxon>Robiginitalea</taxon>
    </lineage>
</organism>
<keyword evidence="4" id="KW-1185">Reference proteome</keyword>
<proteinExistence type="predicted"/>
<dbReference type="Pfam" id="PF00535">
    <property type="entry name" value="Glycos_transf_2"/>
    <property type="match status" value="1"/>
</dbReference>
<keyword evidence="3" id="KW-0808">Transferase</keyword>